<dbReference type="PANTHER" id="PTHR10640">
    <property type="entry name" value="METHYLTHIORIBULOSE-1-PHOSPHATE DEHYDRATASE"/>
    <property type="match status" value="1"/>
</dbReference>
<reference evidence="9" key="1">
    <citation type="submission" date="2021-01" db="EMBL/GenBank/DDBJ databases">
        <authorList>
            <person name="Corre E."/>
            <person name="Pelletier E."/>
            <person name="Niang G."/>
            <person name="Scheremetjew M."/>
            <person name="Finn R."/>
            <person name="Kale V."/>
            <person name="Holt S."/>
            <person name="Cochrane G."/>
            <person name="Meng A."/>
            <person name="Brown T."/>
            <person name="Cohen L."/>
        </authorList>
    </citation>
    <scope>NUCLEOTIDE SEQUENCE</scope>
    <source>
        <strain evidence="9">CCAP 1951/1</strain>
    </source>
</reference>
<sequence>MSSPVKKTRAEGTGNEWGAEHARNLIPELCQLFYTNGWVTGTGGGISIRERSEGQVYVAPSGVQKERVKADDLFVLCDKDASLIERPRSERGANYKQSDCTPLFFNAYKLRDAGACMHTHGAAAVLVTMLDESQKEFRISHVEMIKGILNGETGKAHLYEDTLVVPIIDNTNFECDLTASMAEAMEKYPGAQCVLVRRHGAYIWGPTWEKTKAMAECYDYLFNLAIQMTQLRIPLVKQK</sequence>
<accession>A0A7S1Q446</accession>
<dbReference type="InterPro" id="IPR036409">
    <property type="entry name" value="Aldolase_II/adducin_N_sf"/>
</dbReference>
<keyword evidence="5 7" id="KW-0486">Methionine biosynthesis</keyword>
<dbReference type="EMBL" id="HBGF01021601">
    <property type="protein sequence ID" value="CAD9115100.1"/>
    <property type="molecule type" value="Transcribed_RNA"/>
</dbReference>
<dbReference type="InterPro" id="IPR001303">
    <property type="entry name" value="Aldolase_II/adducin_N"/>
</dbReference>
<comment type="pathway">
    <text evidence="7">Amino-acid biosynthesis; L-methionine biosynthesis via salvage pathway; L-methionine from S-methyl-5-thio-alpha-D-ribose 1-phosphate: step 2/6.</text>
</comment>
<dbReference type="HAMAP" id="MF_03116">
    <property type="entry name" value="Salvage_MtnB_euk"/>
    <property type="match status" value="1"/>
</dbReference>
<feature type="binding site" evidence="7">
    <location>
        <position position="120"/>
    </location>
    <ligand>
        <name>Zn(2+)</name>
        <dbReference type="ChEBI" id="CHEBI:29105"/>
    </ligand>
</feature>
<gene>
    <name evidence="9" type="ORF">NDES1114_LOCUS14253</name>
</gene>
<evidence type="ECO:0000313" key="9">
    <source>
        <dbReference type="EMBL" id="CAD9115100.1"/>
    </source>
</evidence>
<evidence type="ECO:0000256" key="4">
    <source>
        <dbReference type="ARBA" id="ARBA00022833"/>
    </source>
</evidence>
<evidence type="ECO:0000256" key="3">
    <source>
        <dbReference type="ARBA" id="ARBA00022723"/>
    </source>
</evidence>
<comment type="function">
    <text evidence="7">Catalyzes the dehydration of methylthioribulose-1-phosphate (MTRu-1-P) into 2,3-diketo-5-methylthiopentyl-1-phosphate (DK-MTP-1-P).</text>
</comment>
<dbReference type="PANTHER" id="PTHR10640:SF7">
    <property type="entry name" value="METHYLTHIORIBULOSE-1-PHOSPHATE DEHYDRATASE"/>
    <property type="match status" value="1"/>
</dbReference>
<dbReference type="UniPathway" id="UPA00904">
    <property type="reaction ID" value="UER00875"/>
</dbReference>
<comment type="subcellular location">
    <subcellularLocation>
        <location evidence="7">Cytoplasm</location>
    </subcellularLocation>
</comment>
<dbReference type="NCBIfam" id="TIGR03328">
    <property type="entry name" value="salvage_mtnB"/>
    <property type="match status" value="1"/>
</dbReference>
<dbReference type="SUPFAM" id="SSF53639">
    <property type="entry name" value="AraD/HMP-PK domain-like"/>
    <property type="match status" value="1"/>
</dbReference>
<proteinExistence type="inferred from homology"/>
<keyword evidence="2 7" id="KW-0028">Amino-acid biosynthesis</keyword>
<keyword evidence="3 7" id="KW-0479">Metal-binding</keyword>
<keyword evidence="1 7" id="KW-0963">Cytoplasm</keyword>
<comment type="cofactor">
    <cofactor evidence="7">
        <name>Zn(2+)</name>
        <dbReference type="ChEBI" id="CHEBI:29105"/>
    </cofactor>
    <text evidence="7">Binds 1 zinc ion per subunit.</text>
</comment>
<comment type="catalytic activity">
    <reaction evidence="7">
        <text>5-(methylsulfanyl)-D-ribulose 1-phosphate = 5-methylsulfanyl-2,3-dioxopentyl phosphate + H2O</text>
        <dbReference type="Rhea" id="RHEA:15549"/>
        <dbReference type="ChEBI" id="CHEBI:15377"/>
        <dbReference type="ChEBI" id="CHEBI:58548"/>
        <dbReference type="ChEBI" id="CHEBI:58828"/>
        <dbReference type="EC" id="4.2.1.109"/>
    </reaction>
</comment>
<dbReference type="GO" id="GO:0008270">
    <property type="term" value="F:zinc ion binding"/>
    <property type="evidence" value="ECO:0007669"/>
    <property type="project" value="UniProtKB-UniRule"/>
</dbReference>
<feature type="binding site" evidence="7">
    <location>
        <position position="118"/>
    </location>
    <ligand>
        <name>Zn(2+)</name>
        <dbReference type="ChEBI" id="CHEBI:29105"/>
    </ligand>
</feature>
<dbReference type="GO" id="GO:0019509">
    <property type="term" value="P:L-methionine salvage from methylthioadenosine"/>
    <property type="evidence" value="ECO:0007669"/>
    <property type="project" value="UniProtKB-UniRule"/>
</dbReference>
<dbReference type="GO" id="GO:0046570">
    <property type="term" value="F:methylthioribulose 1-phosphate dehydratase activity"/>
    <property type="evidence" value="ECO:0007669"/>
    <property type="project" value="UniProtKB-UniRule"/>
</dbReference>
<dbReference type="FunFam" id="3.40.225.10:FF:000003">
    <property type="entry name" value="Methylthioribulose-1-phosphate dehydratase"/>
    <property type="match status" value="1"/>
</dbReference>
<dbReference type="GO" id="GO:0005737">
    <property type="term" value="C:cytoplasm"/>
    <property type="evidence" value="ECO:0007669"/>
    <property type="project" value="UniProtKB-SubCell"/>
</dbReference>
<feature type="binding site" evidence="7">
    <location>
        <position position="199"/>
    </location>
    <ligand>
        <name>Zn(2+)</name>
        <dbReference type="ChEBI" id="CHEBI:29105"/>
    </ligand>
</feature>
<dbReference type="Gene3D" id="3.40.225.10">
    <property type="entry name" value="Class II aldolase/adducin N-terminal domain"/>
    <property type="match status" value="1"/>
</dbReference>
<dbReference type="InterPro" id="IPR027514">
    <property type="entry name" value="Salvage_MtnB_euk"/>
</dbReference>
<comment type="similarity">
    <text evidence="7">Belongs to the aldolase class II family. MtnB subfamily.</text>
</comment>
<evidence type="ECO:0000256" key="6">
    <source>
        <dbReference type="ARBA" id="ARBA00023239"/>
    </source>
</evidence>
<keyword evidence="4 7" id="KW-0862">Zinc</keyword>
<evidence type="ECO:0000256" key="7">
    <source>
        <dbReference type="HAMAP-Rule" id="MF_03116"/>
    </source>
</evidence>
<dbReference type="EC" id="4.2.1.109" evidence="7"/>
<dbReference type="Pfam" id="PF00596">
    <property type="entry name" value="Aldolase_II"/>
    <property type="match status" value="1"/>
</dbReference>
<evidence type="ECO:0000256" key="5">
    <source>
        <dbReference type="ARBA" id="ARBA00023167"/>
    </source>
</evidence>
<evidence type="ECO:0000256" key="2">
    <source>
        <dbReference type="ARBA" id="ARBA00022605"/>
    </source>
</evidence>
<protein>
    <recommendedName>
        <fullName evidence="7">Probable methylthioribulose-1-phosphate dehydratase</fullName>
        <shortName evidence="7">MTRu-1-P dehydratase</shortName>
        <ecNumber evidence="7">4.2.1.109</ecNumber>
    </recommendedName>
</protein>
<keyword evidence="6 7" id="KW-0456">Lyase</keyword>
<evidence type="ECO:0000256" key="1">
    <source>
        <dbReference type="ARBA" id="ARBA00022490"/>
    </source>
</evidence>
<dbReference type="AlphaFoldDB" id="A0A7S1Q446"/>
<evidence type="ECO:0000259" key="8">
    <source>
        <dbReference type="SMART" id="SM01007"/>
    </source>
</evidence>
<feature type="domain" description="Class II aldolase/adducin N-terminal" evidence="8">
    <location>
        <begin position="24"/>
        <end position="226"/>
    </location>
</feature>
<feature type="active site" description="Proton donor/acceptor" evidence="7">
    <location>
        <position position="143"/>
    </location>
</feature>
<name>A0A7S1Q446_NEODS</name>
<feature type="binding site" evidence="7">
    <location>
        <position position="100"/>
    </location>
    <ligand>
        <name>substrate</name>
    </ligand>
</feature>
<dbReference type="InterPro" id="IPR017714">
    <property type="entry name" value="MethylthioRu-1-P_deHdtase_MtnB"/>
</dbReference>
<dbReference type="SMART" id="SM01007">
    <property type="entry name" value="Aldolase_II"/>
    <property type="match status" value="1"/>
</dbReference>
<organism evidence="9">
    <name type="scientific">Neobodo designis</name>
    <name type="common">Flagellated protozoan</name>
    <name type="synonym">Bodo designis</name>
    <dbReference type="NCBI Taxonomy" id="312471"/>
    <lineage>
        <taxon>Eukaryota</taxon>
        <taxon>Discoba</taxon>
        <taxon>Euglenozoa</taxon>
        <taxon>Kinetoplastea</taxon>
        <taxon>Metakinetoplastina</taxon>
        <taxon>Neobodonida</taxon>
        <taxon>Neobodo</taxon>
    </lineage>
</organism>